<evidence type="ECO:0000256" key="3">
    <source>
        <dbReference type="ARBA" id="ARBA00012328"/>
    </source>
</evidence>
<dbReference type="CDD" id="cd18084">
    <property type="entry name" value="RsmE-like"/>
    <property type="match status" value="1"/>
</dbReference>
<keyword evidence="7 12" id="KW-0489">Methyltransferase</keyword>
<dbReference type="PANTHER" id="PTHR30027:SF3">
    <property type="entry name" value="16S RRNA (URACIL(1498)-N(3))-METHYLTRANSFERASE"/>
    <property type="match status" value="1"/>
</dbReference>
<proteinExistence type="inferred from homology"/>
<dbReference type="InterPro" id="IPR015947">
    <property type="entry name" value="PUA-like_sf"/>
</dbReference>
<dbReference type="InterPro" id="IPR029028">
    <property type="entry name" value="Alpha/beta_knot_MTases"/>
</dbReference>
<feature type="domain" description="Ribosomal RNA small subunit methyltransferase E methyltransferase" evidence="13">
    <location>
        <begin position="81"/>
        <end position="235"/>
    </location>
</feature>
<organism evidence="15 16">
    <name type="scientific">Tessaracoccus bendigoensis DSM 12906</name>
    <dbReference type="NCBI Taxonomy" id="1123357"/>
    <lineage>
        <taxon>Bacteria</taxon>
        <taxon>Bacillati</taxon>
        <taxon>Actinomycetota</taxon>
        <taxon>Actinomycetes</taxon>
        <taxon>Propionibacteriales</taxon>
        <taxon>Propionibacteriaceae</taxon>
        <taxon>Tessaracoccus</taxon>
    </lineage>
</organism>
<evidence type="ECO:0000259" key="14">
    <source>
        <dbReference type="Pfam" id="PF20260"/>
    </source>
</evidence>
<name>A0A1M6CZ13_9ACTN</name>
<evidence type="ECO:0000256" key="4">
    <source>
        <dbReference type="ARBA" id="ARBA00013673"/>
    </source>
</evidence>
<dbReference type="Gene3D" id="2.40.240.20">
    <property type="entry name" value="Hypothetical PUA domain-like, domain 1"/>
    <property type="match status" value="1"/>
</dbReference>
<evidence type="ECO:0000256" key="9">
    <source>
        <dbReference type="ARBA" id="ARBA00022691"/>
    </source>
</evidence>
<evidence type="ECO:0000256" key="11">
    <source>
        <dbReference type="ARBA" id="ARBA00047944"/>
    </source>
</evidence>
<evidence type="ECO:0000313" key="15">
    <source>
        <dbReference type="EMBL" id="SHI66209.1"/>
    </source>
</evidence>
<dbReference type="PIRSF" id="PIRSF015601">
    <property type="entry name" value="MTase_slr0722"/>
    <property type="match status" value="1"/>
</dbReference>
<evidence type="ECO:0000313" key="16">
    <source>
        <dbReference type="Proteomes" id="UP000184512"/>
    </source>
</evidence>
<dbReference type="EC" id="2.1.1.193" evidence="3 12"/>
<dbReference type="RefSeq" id="WP_073186255.1">
    <property type="nucleotide sequence ID" value="NZ_FQZG01000011.1"/>
</dbReference>
<keyword evidence="16" id="KW-1185">Reference proteome</keyword>
<keyword evidence="9 12" id="KW-0949">S-adenosyl-L-methionine</keyword>
<dbReference type="InterPro" id="IPR029026">
    <property type="entry name" value="tRNA_m1G_MTases_N"/>
</dbReference>
<protein>
    <recommendedName>
        <fullName evidence="4 12">Ribosomal RNA small subunit methyltransferase E</fullName>
        <ecNumber evidence="3 12">2.1.1.193</ecNumber>
    </recommendedName>
</protein>
<dbReference type="InterPro" id="IPR006700">
    <property type="entry name" value="RsmE"/>
</dbReference>
<keyword evidence="5 12" id="KW-0963">Cytoplasm</keyword>
<dbReference type="GO" id="GO:0070475">
    <property type="term" value="P:rRNA base methylation"/>
    <property type="evidence" value="ECO:0007669"/>
    <property type="project" value="TreeGrafter"/>
</dbReference>
<keyword evidence="6 12" id="KW-0698">rRNA processing</keyword>
<reference evidence="15 16" key="1">
    <citation type="submission" date="2016-11" db="EMBL/GenBank/DDBJ databases">
        <authorList>
            <person name="Jaros S."/>
            <person name="Januszkiewicz K."/>
            <person name="Wedrychowicz H."/>
        </authorList>
    </citation>
    <scope>NUCLEOTIDE SEQUENCE [LARGE SCALE GENOMIC DNA]</scope>
    <source>
        <strain evidence="15 16">DSM 12906</strain>
    </source>
</reference>
<comment type="function">
    <text evidence="10 12">Specifically methylates the N3 position of the uracil ring of uridine 1498 (m3U1498) in 16S rRNA. Acts on the fully assembled 30S ribosomal subunit.</text>
</comment>
<evidence type="ECO:0000256" key="5">
    <source>
        <dbReference type="ARBA" id="ARBA00022490"/>
    </source>
</evidence>
<evidence type="ECO:0000256" key="12">
    <source>
        <dbReference type="PIRNR" id="PIRNR015601"/>
    </source>
</evidence>
<dbReference type="EMBL" id="FQZG01000011">
    <property type="protein sequence ID" value="SHI66209.1"/>
    <property type="molecule type" value="Genomic_DNA"/>
</dbReference>
<comment type="similarity">
    <text evidence="2 12">Belongs to the RNA methyltransferase RsmE family.</text>
</comment>
<dbReference type="PANTHER" id="PTHR30027">
    <property type="entry name" value="RIBOSOMAL RNA SMALL SUBUNIT METHYLTRANSFERASE E"/>
    <property type="match status" value="1"/>
</dbReference>
<comment type="catalytic activity">
    <reaction evidence="11 12">
        <text>uridine(1498) in 16S rRNA + S-adenosyl-L-methionine = N(3)-methyluridine(1498) in 16S rRNA + S-adenosyl-L-homocysteine + H(+)</text>
        <dbReference type="Rhea" id="RHEA:42920"/>
        <dbReference type="Rhea" id="RHEA-COMP:10283"/>
        <dbReference type="Rhea" id="RHEA-COMP:10284"/>
        <dbReference type="ChEBI" id="CHEBI:15378"/>
        <dbReference type="ChEBI" id="CHEBI:57856"/>
        <dbReference type="ChEBI" id="CHEBI:59789"/>
        <dbReference type="ChEBI" id="CHEBI:65315"/>
        <dbReference type="ChEBI" id="CHEBI:74502"/>
        <dbReference type="EC" id="2.1.1.193"/>
    </reaction>
</comment>
<dbReference type="InterPro" id="IPR046886">
    <property type="entry name" value="RsmE_MTase_dom"/>
</dbReference>
<evidence type="ECO:0000256" key="1">
    <source>
        <dbReference type="ARBA" id="ARBA00004496"/>
    </source>
</evidence>
<feature type="domain" description="Ribosomal RNA small subunit methyltransferase E PUA-like" evidence="14">
    <location>
        <begin position="23"/>
        <end position="66"/>
    </location>
</feature>
<dbReference type="STRING" id="1123357.SAMN02745244_00789"/>
<evidence type="ECO:0000256" key="6">
    <source>
        <dbReference type="ARBA" id="ARBA00022552"/>
    </source>
</evidence>
<dbReference type="InterPro" id="IPR046887">
    <property type="entry name" value="RsmE_PUA-like"/>
</dbReference>
<dbReference type="OrthoDB" id="9808126at2"/>
<evidence type="ECO:0000256" key="2">
    <source>
        <dbReference type="ARBA" id="ARBA00005528"/>
    </source>
</evidence>
<dbReference type="Gene3D" id="3.40.1280.10">
    <property type="match status" value="1"/>
</dbReference>
<dbReference type="Pfam" id="PF04452">
    <property type="entry name" value="Methyltrans_RNA"/>
    <property type="match status" value="1"/>
</dbReference>
<evidence type="ECO:0000256" key="10">
    <source>
        <dbReference type="ARBA" id="ARBA00025699"/>
    </source>
</evidence>
<dbReference type="Pfam" id="PF20260">
    <property type="entry name" value="PUA_4"/>
    <property type="match status" value="1"/>
</dbReference>
<dbReference type="NCBIfam" id="NF008693">
    <property type="entry name" value="PRK11713.2-3"/>
    <property type="match status" value="1"/>
</dbReference>
<dbReference type="NCBIfam" id="TIGR00046">
    <property type="entry name" value="RsmE family RNA methyltransferase"/>
    <property type="match status" value="1"/>
</dbReference>
<dbReference type="GO" id="GO:0070042">
    <property type="term" value="F:rRNA (uridine-N3-)-methyltransferase activity"/>
    <property type="evidence" value="ECO:0007669"/>
    <property type="project" value="TreeGrafter"/>
</dbReference>
<comment type="subcellular location">
    <subcellularLocation>
        <location evidence="1 12">Cytoplasm</location>
    </subcellularLocation>
</comment>
<evidence type="ECO:0000256" key="7">
    <source>
        <dbReference type="ARBA" id="ARBA00022603"/>
    </source>
</evidence>
<dbReference type="AlphaFoldDB" id="A0A1M6CZ13"/>
<accession>A0A1M6CZ13</accession>
<keyword evidence="8 12" id="KW-0808">Transferase</keyword>
<dbReference type="GO" id="GO:0005737">
    <property type="term" value="C:cytoplasm"/>
    <property type="evidence" value="ECO:0007669"/>
    <property type="project" value="UniProtKB-SubCell"/>
</dbReference>
<dbReference type="Proteomes" id="UP000184512">
    <property type="component" value="Unassembled WGS sequence"/>
</dbReference>
<dbReference type="SUPFAM" id="SSF88697">
    <property type="entry name" value="PUA domain-like"/>
    <property type="match status" value="1"/>
</dbReference>
<gene>
    <name evidence="15" type="ORF">SAMN02745244_00789</name>
</gene>
<dbReference type="SUPFAM" id="SSF75217">
    <property type="entry name" value="alpha/beta knot"/>
    <property type="match status" value="1"/>
</dbReference>
<evidence type="ECO:0000259" key="13">
    <source>
        <dbReference type="Pfam" id="PF04452"/>
    </source>
</evidence>
<sequence length="243" mass="25367">MTSALFLAEFGEVGPGDVVTIIGDEAHHAVAVKRVQVGEPVIVCDGRGTALDGRVESIGRRELGVRVVEIFAPAPGRLTWGVVQALAKGDRSDIAVQTATELGARRILAWQASRSIVRWQGERGEKALEKWRVTGREAAKQSRRFYVPEVGFATTGDVVEAIRGAAIALVLHEDATAHIAQIELPEAGEGLVIVGPEGGIAPDELGGFLTAGALAVSISDGVLRTSTAGAVALGQLDVLARIG</sequence>
<evidence type="ECO:0000256" key="8">
    <source>
        <dbReference type="ARBA" id="ARBA00022679"/>
    </source>
</evidence>